<evidence type="ECO:0000256" key="1">
    <source>
        <dbReference type="SAM" id="SignalP"/>
    </source>
</evidence>
<dbReference type="SUPFAM" id="SSF55797">
    <property type="entry name" value="PR-1-like"/>
    <property type="match status" value="1"/>
</dbReference>
<dbReference type="EMBL" id="JAWSTH010000143">
    <property type="protein sequence ID" value="MDW5598453.1"/>
    <property type="molecule type" value="Genomic_DNA"/>
</dbReference>
<evidence type="ECO:0000313" key="3">
    <source>
        <dbReference type="EMBL" id="MDW5598453.1"/>
    </source>
</evidence>
<name>A0ABU4HZ03_9ACTN</name>
<dbReference type="RefSeq" id="WP_318600982.1">
    <property type="nucleotide sequence ID" value="NZ_JAWSTH010000143.1"/>
</dbReference>
<comment type="caution">
    <text evidence="3">The sequence shown here is derived from an EMBL/GenBank/DDBJ whole genome shotgun (WGS) entry which is preliminary data.</text>
</comment>
<dbReference type="InterPro" id="IPR014044">
    <property type="entry name" value="CAP_dom"/>
</dbReference>
<organism evidence="3 4">
    <name type="scientific">Conexibacter stalactiti</name>
    <dbReference type="NCBI Taxonomy" id="1940611"/>
    <lineage>
        <taxon>Bacteria</taxon>
        <taxon>Bacillati</taxon>
        <taxon>Actinomycetota</taxon>
        <taxon>Thermoleophilia</taxon>
        <taxon>Solirubrobacterales</taxon>
        <taxon>Conexibacteraceae</taxon>
        <taxon>Conexibacter</taxon>
    </lineage>
</organism>
<dbReference type="InterPro" id="IPR035940">
    <property type="entry name" value="CAP_sf"/>
</dbReference>
<feature type="chain" id="PRO_5045647106" evidence="1">
    <location>
        <begin position="32"/>
        <end position="188"/>
    </location>
</feature>
<gene>
    <name evidence="3" type="ORF">R7226_29100</name>
</gene>
<evidence type="ECO:0000259" key="2">
    <source>
        <dbReference type="Pfam" id="PF00188"/>
    </source>
</evidence>
<dbReference type="CDD" id="cd05379">
    <property type="entry name" value="CAP_bacterial"/>
    <property type="match status" value="1"/>
</dbReference>
<protein>
    <submittedName>
        <fullName evidence="3">CAP domain-containing protein</fullName>
    </submittedName>
</protein>
<accession>A0ABU4HZ03</accession>
<keyword evidence="1" id="KW-0732">Signal</keyword>
<dbReference type="PROSITE" id="PS51257">
    <property type="entry name" value="PROKAR_LIPOPROTEIN"/>
    <property type="match status" value="1"/>
</dbReference>
<sequence>MQRFTGIRIPVAAAVLAAVVALLCAAAGANAASSCANVHTTPAENATAAHDATLCLLNRERAAHGLRPLHANDALARAARGHSSDMVARRFFDHTAPGNVTFVERIKRARYAPRGGWAVGENLAWGSGSLAEPITIVRSWMRSPGHRANILNGRFRAIGIGIARGIPVNASAAVARSGATYTTDFGSR</sequence>
<proteinExistence type="predicted"/>
<dbReference type="Pfam" id="PF00188">
    <property type="entry name" value="CAP"/>
    <property type="match status" value="1"/>
</dbReference>
<dbReference type="PANTHER" id="PTHR31157">
    <property type="entry name" value="SCP DOMAIN-CONTAINING PROTEIN"/>
    <property type="match status" value="1"/>
</dbReference>
<keyword evidence="4" id="KW-1185">Reference proteome</keyword>
<dbReference type="PANTHER" id="PTHR31157:SF1">
    <property type="entry name" value="SCP DOMAIN-CONTAINING PROTEIN"/>
    <property type="match status" value="1"/>
</dbReference>
<feature type="domain" description="SCP" evidence="2">
    <location>
        <begin position="56"/>
        <end position="164"/>
    </location>
</feature>
<evidence type="ECO:0000313" key="4">
    <source>
        <dbReference type="Proteomes" id="UP001284601"/>
    </source>
</evidence>
<dbReference type="Proteomes" id="UP001284601">
    <property type="component" value="Unassembled WGS sequence"/>
</dbReference>
<feature type="signal peptide" evidence="1">
    <location>
        <begin position="1"/>
        <end position="31"/>
    </location>
</feature>
<reference evidence="4" key="1">
    <citation type="submission" date="2023-07" db="EMBL/GenBank/DDBJ databases">
        <title>Conexibacter stalactiti sp. nov., isolated from stalactites in a lava cave and emended description of the genus Conexibacter.</title>
        <authorList>
            <person name="Lee S.D."/>
        </authorList>
    </citation>
    <scope>NUCLEOTIDE SEQUENCE [LARGE SCALE GENOMIC DNA]</scope>
    <source>
        <strain evidence="4">KCTC 39840</strain>
    </source>
</reference>
<dbReference type="Gene3D" id="3.40.33.10">
    <property type="entry name" value="CAP"/>
    <property type="match status" value="1"/>
</dbReference>